<dbReference type="Proteomes" id="UP000324143">
    <property type="component" value="Unassembled WGS sequence"/>
</dbReference>
<keyword evidence="2" id="KW-1185">Reference proteome</keyword>
<evidence type="ECO:0000313" key="2">
    <source>
        <dbReference type="Proteomes" id="UP000324143"/>
    </source>
</evidence>
<evidence type="ECO:0000313" key="1">
    <source>
        <dbReference type="EMBL" id="TYB31996.1"/>
    </source>
</evidence>
<dbReference type="EMBL" id="VSIX01000012">
    <property type="protein sequence ID" value="TYB31996.1"/>
    <property type="molecule type" value="Genomic_DNA"/>
</dbReference>
<sequence length="122" mass="14704">MNKRGDILAYKYRNKGYIPVKILAISQLEEKRLYHLMFFRGIFEDTASININELELFIPHVAITEKVFKEENMKKIGEQKVYYDEELRYKNWLTEWNHKSGEYFDIPIIDILNKILNQSEIN</sequence>
<gene>
    <name evidence="1" type="ORF">FXF47_01260</name>
</gene>
<comment type="caution">
    <text evidence="1">The sequence shown here is derived from an EMBL/GenBank/DDBJ whole genome shotgun (WGS) entry which is preliminary data.</text>
</comment>
<organism evidence="1 2">
    <name type="scientific">Candidatus Mcinerneyibacterium aminivorans</name>
    <dbReference type="NCBI Taxonomy" id="2703815"/>
    <lineage>
        <taxon>Bacteria</taxon>
        <taxon>Candidatus Macinerneyibacteriota</taxon>
        <taxon>Candidatus Mcinerneyibacteria</taxon>
        <taxon>Candidatus Mcinerneyibacteriales</taxon>
        <taxon>Candidatus Mcinerneyibacteriaceae</taxon>
        <taxon>Candidatus Mcinerneyibacterium</taxon>
    </lineage>
</organism>
<name>A0A5D0MG33_9BACT</name>
<reference evidence="1" key="1">
    <citation type="submission" date="2019-08" db="EMBL/GenBank/DDBJ databases">
        <title>Genomic characterization of a novel candidate phylum (ARYD3) from a high temperature, high salinity tertiary oil reservoir in north central Oklahoma, USA.</title>
        <authorList>
            <person name="Youssef N.H."/>
            <person name="Yadav A."/>
            <person name="Elshahed M.S."/>
        </authorList>
    </citation>
    <scope>NUCLEOTIDE SEQUENCE [LARGE SCALE GENOMIC DNA]</scope>
    <source>
        <strain evidence="1">ARYD3</strain>
    </source>
</reference>
<proteinExistence type="predicted"/>
<accession>A0A5D0MG33</accession>
<protein>
    <submittedName>
        <fullName evidence="1">Uncharacterized protein</fullName>
    </submittedName>
</protein>
<dbReference type="AlphaFoldDB" id="A0A5D0MG33"/>